<dbReference type="AlphaFoldDB" id="A0A248TFU0"/>
<dbReference type="Proteomes" id="UP000215137">
    <property type="component" value="Chromosome"/>
</dbReference>
<evidence type="ECO:0000313" key="2">
    <source>
        <dbReference type="Proteomes" id="UP000215137"/>
    </source>
</evidence>
<sequence>MNLQFEQWIQSQNLPEEAISIIEEGINCYKIGAYRASFLMSYYFFLKILKHRLEQARDAKPDSISLKTWQDLLNKIQDDSVWDQTVFDTTRWKENDGRSKIYLISNDLREDMVYWRRKRNDCAHSKDNIISYPHVESFWLFIQSNLSKFIVNGGREGLLNKVEKHFDPKFTQPGQDYSYIIEQIPLVVKISEISNLLNDIHEILEKQSSYMYIENKKGVYYFFWKDIAFSINKEINDGFIEFITSNHEIFIEFITVYPEKLLMCSKKEELMRLFWREFFFKRGVLGCDEFWNLAIILLNNKIIPTEERDTFVRKLALKGVKRDLNDEQIKSLKTYGLFKHIREYLFVDDKLTQLHNGYHNANKNSSFIIFYLKNEPLDDIVVSRLNSLLYGLRFGQFFELFSDFLKNNPTFIIPFSESVERQGFNLAPIFEEDKEEHEV</sequence>
<keyword evidence="2" id="KW-1185">Reference proteome</keyword>
<dbReference type="KEGG" id="bko:CKF48_06705"/>
<evidence type="ECO:0000313" key="1">
    <source>
        <dbReference type="EMBL" id="ASV67045.1"/>
    </source>
</evidence>
<protein>
    <submittedName>
        <fullName evidence="1">Uncharacterized protein</fullName>
    </submittedName>
</protein>
<dbReference type="RefSeq" id="WP_095370620.1">
    <property type="nucleotide sequence ID" value="NZ_CP022983.1"/>
</dbReference>
<organism evidence="1 2">
    <name type="scientific">Cytobacillus kochii</name>
    <dbReference type="NCBI Taxonomy" id="859143"/>
    <lineage>
        <taxon>Bacteria</taxon>
        <taxon>Bacillati</taxon>
        <taxon>Bacillota</taxon>
        <taxon>Bacilli</taxon>
        <taxon>Bacillales</taxon>
        <taxon>Bacillaceae</taxon>
        <taxon>Cytobacillus</taxon>
    </lineage>
</organism>
<reference evidence="1 2" key="1">
    <citation type="submission" date="2017-08" db="EMBL/GenBank/DDBJ databases">
        <title>Complete Genome Sequence of Bacillus kochii Oregon-R-modENCODE STRAIN BDGP4, isolated from Drosophila melanogaster gut.</title>
        <authorList>
            <person name="Wan K.H."/>
            <person name="Yu C."/>
            <person name="Park S."/>
            <person name="Hammonds A.S."/>
            <person name="Booth B.W."/>
            <person name="Celniker S.E."/>
        </authorList>
    </citation>
    <scope>NUCLEOTIDE SEQUENCE [LARGE SCALE GENOMIC DNA]</scope>
    <source>
        <strain evidence="1 2">BDGP4</strain>
    </source>
</reference>
<name>A0A248TFU0_9BACI</name>
<dbReference type="OrthoDB" id="789080at2"/>
<gene>
    <name evidence="1" type="ORF">CKF48_06705</name>
</gene>
<accession>A0A248TFU0</accession>
<dbReference type="EMBL" id="CP022983">
    <property type="protein sequence ID" value="ASV67045.1"/>
    <property type="molecule type" value="Genomic_DNA"/>
</dbReference>
<proteinExistence type="predicted"/>